<proteinExistence type="predicted"/>
<organism evidence="1 2">
    <name type="scientific">Symbiodinium natans</name>
    <dbReference type="NCBI Taxonomy" id="878477"/>
    <lineage>
        <taxon>Eukaryota</taxon>
        <taxon>Sar</taxon>
        <taxon>Alveolata</taxon>
        <taxon>Dinophyceae</taxon>
        <taxon>Suessiales</taxon>
        <taxon>Symbiodiniaceae</taxon>
        <taxon>Symbiodinium</taxon>
    </lineage>
</organism>
<protein>
    <submittedName>
        <fullName evidence="1">Uncharacterized protein</fullName>
    </submittedName>
</protein>
<sequence length="464" mass="52513">MVPSDLSANCWSPDSTQAAASQDMVEPWMHGLLPLPCAWLGGPMSLEIFRFLPVVEFCTCRAVSSTFVEPKDLLSHLLEVADLARPHALMAYDAWSFQRLRLRGCVLPTGGFDHLLNLHLDEGMLELRDSVRCLLCLGEMFFEPAPLRMHGMILNLVKLAHGPCHPDAGWNRSISYVALSSLQHLMVTDPGFRNWLAGQMTLEFEMPCDGSRPSFIERAVCEDEVELWMHGLLAESCCPEFDESCAVLHLVRAEELSPNSEKVGRQLGPDSNSSLWDGLFSTLFWWYREPGSRRPASHVSWVRLGRQMTLEIFRFLPAVEYCTCRAVSSTFVEPKGLQSHLLEVADLSREEAVLAYASWANSVRPAWCNDGIRRYLLESLNLRLDGTMLERRDCMRCLLCLGEFFFEHAPLGMHRMILSLVELTVFNPCHNFRYLTEPMAVAALHEIMVTNAGFQKWLTAQLTS</sequence>
<dbReference type="EMBL" id="CAJNDS010000133">
    <property type="protein sequence ID" value="CAE6968394.1"/>
    <property type="molecule type" value="Genomic_DNA"/>
</dbReference>
<evidence type="ECO:0000313" key="2">
    <source>
        <dbReference type="Proteomes" id="UP000604046"/>
    </source>
</evidence>
<dbReference type="Proteomes" id="UP000604046">
    <property type="component" value="Unassembled WGS sequence"/>
</dbReference>
<evidence type="ECO:0000313" key="1">
    <source>
        <dbReference type="EMBL" id="CAE6968394.1"/>
    </source>
</evidence>
<dbReference type="AlphaFoldDB" id="A0A812HZI2"/>
<gene>
    <name evidence="1" type="ORF">SNAT2548_LOCUS2335</name>
</gene>
<accession>A0A812HZI2</accession>
<reference evidence="1" key="1">
    <citation type="submission" date="2021-02" db="EMBL/GenBank/DDBJ databases">
        <authorList>
            <person name="Dougan E. K."/>
            <person name="Rhodes N."/>
            <person name="Thang M."/>
            <person name="Chan C."/>
        </authorList>
    </citation>
    <scope>NUCLEOTIDE SEQUENCE</scope>
</reference>
<comment type="caution">
    <text evidence="1">The sequence shown here is derived from an EMBL/GenBank/DDBJ whole genome shotgun (WGS) entry which is preliminary data.</text>
</comment>
<name>A0A812HZI2_9DINO</name>
<keyword evidence="2" id="KW-1185">Reference proteome</keyword>